<dbReference type="AlphaFoldDB" id="A0AAU8PMI8"/>
<evidence type="ECO:0000313" key="1">
    <source>
        <dbReference type="EMBL" id="ACY84973.1"/>
    </source>
</evidence>
<organism evidence="1 2">
    <name type="scientific">Edwardsiella piscicida</name>
    <dbReference type="NCBI Taxonomy" id="1263550"/>
    <lineage>
        <taxon>Bacteria</taxon>
        <taxon>Pseudomonadati</taxon>
        <taxon>Pseudomonadota</taxon>
        <taxon>Gammaproteobacteria</taxon>
        <taxon>Enterobacterales</taxon>
        <taxon>Hafniaceae</taxon>
        <taxon>Edwardsiella</taxon>
    </lineage>
</organism>
<accession>A0AAU8PMI8</accession>
<protein>
    <submittedName>
        <fullName evidence="1">Uncharacterized protein</fullName>
    </submittedName>
</protein>
<evidence type="ECO:0000313" key="2">
    <source>
        <dbReference type="Proteomes" id="UP000002634"/>
    </source>
</evidence>
<proteinExistence type="predicted"/>
<keyword evidence="2" id="KW-1185">Reference proteome</keyword>
<dbReference type="KEGG" id="etr:ETAE_2138"/>
<sequence length="46" mass="5136">MTIASKYSFFIQLNQTKYPHLVNKVTYLALPAPAISAPRGVDAWRG</sequence>
<name>A0AAU8PMI8_EDWPI</name>
<dbReference type="Proteomes" id="UP000002634">
    <property type="component" value="Chromosome"/>
</dbReference>
<reference evidence="1 2" key="1">
    <citation type="journal article" date="2009" name="PLoS ONE">
        <title>Genome sequence of the versatile fish pathogen Edwardsiella tarda provides insights into its adaptation to broad host ranges and intracellular niches.</title>
        <authorList>
            <person name="Wang Q."/>
            <person name="Yang M."/>
            <person name="Xiao J."/>
            <person name="Wu H."/>
            <person name="Wang X."/>
            <person name="Lv Y."/>
            <person name="Xu L."/>
            <person name="Zheng H."/>
            <person name="Wang S."/>
            <person name="Zhao G."/>
            <person name="Liu Q."/>
            <person name="Zhang Y."/>
        </authorList>
    </citation>
    <scope>NUCLEOTIDE SEQUENCE [LARGE SCALE GENOMIC DNA]</scope>
    <source>
        <strain evidence="2">EIB202 / CCTCC M208068</strain>
    </source>
</reference>
<dbReference type="EMBL" id="CP001135">
    <property type="protein sequence ID" value="ACY84973.1"/>
    <property type="molecule type" value="Genomic_DNA"/>
</dbReference>
<gene>
    <name evidence="1" type="ordered locus">ETAE_2138</name>
</gene>